<dbReference type="Gene3D" id="3.30.420.10">
    <property type="entry name" value="Ribonuclease H-like superfamily/Ribonuclease H"/>
    <property type="match status" value="1"/>
</dbReference>
<reference evidence="2" key="1">
    <citation type="journal article" date="2020" name="Stud. Mycol.">
        <title>101 Dothideomycetes genomes: a test case for predicting lifestyles and emergence of pathogens.</title>
        <authorList>
            <person name="Haridas S."/>
            <person name="Albert R."/>
            <person name="Binder M."/>
            <person name="Bloem J."/>
            <person name="Labutti K."/>
            <person name="Salamov A."/>
            <person name="Andreopoulos B."/>
            <person name="Baker S."/>
            <person name="Barry K."/>
            <person name="Bills G."/>
            <person name="Bluhm B."/>
            <person name="Cannon C."/>
            <person name="Castanera R."/>
            <person name="Culley D."/>
            <person name="Daum C."/>
            <person name="Ezra D."/>
            <person name="Gonzalez J."/>
            <person name="Henrissat B."/>
            <person name="Kuo A."/>
            <person name="Liang C."/>
            <person name="Lipzen A."/>
            <person name="Lutzoni F."/>
            <person name="Magnuson J."/>
            <person name="Mondo S."/>
            <person name="Nolan M."/>
            <person name="Ohm R."/>
            <person name="Pangilinan J."/>
            <person name="Park H.-J."/>
            <person name="Ramirez L."/>
            <person name="Alfaro M."/>
            <person name="Sun H."/>
            <person name="Tritt A."/>
            <person name="Yoshinaga Y."/>
            <person name="Zwiers L.-H."/>
            <person name="Turgeon B."/>
            <person name="Goodwin S."/>
            <person name="Spatafora J."/>
            <person name="Crous P."/>
            <person name="Grigoriev I."/>
        </authorList>
    </citation>
    <scope>NUCLEOTIDE SEQUENCE</scope>
    <source>
        <strain evidence="2">CBS 260.36</strain>
    </source>
</reference>
<dbReference type="OrthoDB" id="5953249at2759"/>
<dbReference type="SUPFAM" id="SSF53098">
    <property type="entry name" value="Ribonuclease H-like"/>
    <property type="match status" value="1"/>
</dbReference>
<feature type="domain" description="Gfd2/YDR514C-like C-terminal" evidence="1">
    <location>
        <begin position="248"/>
        <end position="448"/>
    </location>
</feature>
<dbReference type="PANTHER" id="PTHR28083:SF1">
    <property type="entry name" value="GOOD FOR FULL DBP5 ACTIVITY PROTEIN 2"/>
    <property type="match status" value="1"/>
</dbReference>
<dbReference type="InterPro" id="IPR048519">
    <property type="entry name" value="Gfd2/YDR514C-like_C"/>
</dbReference>
<dbReference type="Pfam" id="PF21762">
    <property type="entry name" value="DEDDh_C"/>
    <property type="match status" value="1"/>
</dbReference>
<dbReference type="InterPro" id="IPR040151">
    <property type="entry name" value="Gfd2/YDR514C-like"/>
</dbReference>
<evidence type="ECO:0000313" key="2">
    <source>
        <dbReference type="EMBL" id="KAF2151997.1"/>
    </source>
</evidence>
<dbReference type="EMBL" id="ML996087">
    <property type="protein sequence ID" value="KAF2151997.1"/>
    <property type="molecule type" value="Genomic_DNA"/>
</dbReference>
<protein>
    <recommendedName>
        <fullName evidence="1">Gfd2/YDR514C-like C-terminal domain-containing protein</fullName>
    </recommendedName>
</protein>
<dbReference type="GO" id="GO:0005634">
    <property type="term" value="C:nucleus"/>
    <property type="evidence" value="ECO:0007669"/>
    <property type="project" value="TreeGrafter"/>
</dbReference>
<gene>
    <name evidence="2" type="ORF">K461DRAFT_294855</name>
</gene>
<dbReference type="InterPro" id="IPR012337">
    <property type="entry name" value="RNaseH-like_sf"/>
</dbReference>
<dbReference type="GO" id="GO:0003676">
    <property type="term" value="F:nucleic acid binding"/>
    <property type="evidence" value="ECO:0007669"/>
    <property type="project" value="InterPro"/>
</dbReference>
<name>A0A9P4J220_9PEZI</name>
<dbReference type="InterPro" id="IPR036397">
    <property type="entry name" value="RNaseH_sf"/>
</dbReference>
<keyword evidence="3" id="KW-1185">Reference proteome</keyword>
<organism evidence="2 3">
    <name type="scientific">Myriangium duriaei CBS 260.36</name>
    <dbReference type="NCBI Taxonomy" id="1168546"/>
    <lineage>
        <taxon>Eukaryota</taxon>
        <taxon>Fungi</taxon>
        <taxon>Dikarya</taxon>
        <taxon>Ascomycota</taxon>
        <taxon>Pezizomycotina</taxon>
        <taxon>Dothideomycetes</taxon>
        <taxon>Dothideomycetidae</taxon>
        <taxon>Myriangiales</taxon>
        <taxon>Myriangiaceae</taxon>
        <taxon>Myriangium</taxon>
    </lineage>
</organism>
<evidence type="ECO:0000313" key="3">
    <source>
        <dbReference type="Proteomes" id="UP000799439"/>
    </source>
</evidence>
<dbReference type="PANTHER" id="PTHR28083">
    <property type="entry name" value="GOOD FOR FULL DBP5 ACTIVITY PROTEIN 2"/>
    <property type="match status" value="1"/>
</dbReference>
<accession>A0A9P4J220</accession>
<dbReference type="Proteomes" id="UP000799439">
    <property type="component" value="Unassembled WGS sequence"/>
</dbReference>
<comment type="caution">
    <text evidence="2">The sequence shown here is derived from an EMBL/GenBank/DDBJ whole genome shotgun (WGS) entry which is preliminary data.</text>
</comment>
<proteinExistence type="predicted"/>
<evidence type="ECO:0000259" key="1">
    <source>
        <dbReference type="Pfam" id="PF21762"/>
    </source>
</evidence>
<dbReference type="AlphaFoldDB" id="A0A9P4J220"/>
<sequence>MADSETLSTREDTRSKRFWSFDVVRALPWAVWKVGKVHSGQVAARFFDNDKLYNEPWQLHYFWVEEVNHNKALILVPEQQVHRFIDKVDKAFPRVPLRVPQEKDWPGLVADFTSFRGMEPYELTPVGSKDELEEVKSQLEMDTAPLAEIYDTDFIRALKKMIGESANCLTWKKKKATQEAKTKREAAAAAALMKLQKCLGLRAQDDDDLASEFFTLAPYLMGTSTDSADVTLLPIDRKVPWAYSPPPVFISVDVEAYERDQDIVTEIGISILDVADISTIAPGHLAKFWCDKIRSKHFRIAEYMHLVNREFVRGCEENFRFGNSEVIRLAQAPAVIASYFRPPYGAPPTSPVARRTAPAAHIATNRPIVFVGHAPSSDIKWLRKLGYDITNLASLISTQDTAQLHGFLSGKGGNPGLSTVLDDVNIEAWYLHNAGNDARYTLAACLAMAVAHRQGTNIGTGLPQEHQQPTQQWARGLQVEEGDLVVL</sequence>